<dbReference type="EMBL" id="KL198011">
    <property type="protein sequence ID" value="KDQ24450.1"/>
    <property type="molecule type" value="Genomic_DNA"/>
</dbReference>
<dbReference type="Proteomes" id="UP000027073">
    <property type="component" value="Unassembled WGS sequence"/>
</dbReference>
<gene>
    <name evidence="1" type="ORF">PLEOSDRAFT_1107380</name>
</gene>
<evidence type="ECO:0000313" key="1">
    <source>
        <dbReference type="EMBL" id="KDQ24450.1"/>
    </source>
</evidence>
<sequence>MCRIPYAFALRAVADSLLTVPSWDFDLDPVVPYSDGAESQGTVAASRGKYYFEDGDLYVQVEDVLFKVYKHLLSPSAISNTVAGSATDGSNQGHQYLFPRSHKKILRTFYGSFTMSASLDMDSVFRKSLAF</sequence>
<organism evidence="1 2">
    <name type="scientific">Pleurotus ostreatus (strain PC15)</name>
    <name type="common">Oyster mushroom</name>
    <dbReference type="NCBI Taxonomy" id="1137138"/>
    <lineage>
        <taxon>Eukaryota</taxon>
        <taxon>Fungi</taxon>
        <taxon>Dikarya</taxon>
        <taxon>Basidiomycota</taxon>
        <taxon>Agaricomycotina</taxon>
        <taxon>Agaricomycetes</taxon>
        <taxon>Agaricomycetidae</taxon>
        <taxon>Agaricales</taxon>
        <taxon>Pleurotineae</taxon>
        <taxon>Pleurotaceae</taxon>
        <taxon>Pleurotus</taxon>
    </lineage>
</organism>
<accession>A0A067NBX5</accession>
<dbReference type="HOGENOM" id="CLU_1928471_0_0_1"/>
<reference evidence="2" key="1">
    <citation type="journal article" date="2014" name="Proc. Natl. Acad. Sci. U.S.A.">
        <title>Extensive sampling of basidiomycete genomes demonstrates inadequacy of the white-rot/brown-rot paradigm for wood decay fungi.</title>
        <authorList>
            <person name="Riley R."/>
            <person name="Salamov A.A."/>
            <person name="Brown D.W."/>
            <person name="Nagy L.G."/>
            <person name="Floudas D."/>
            <person name="Held B.W."/>
            <person name="Levasseur A."/>
            <person name="Lombard V."/>
            <person name="Morin E."/>
            <person name="Otillar R."/>
            <person name="Lindquist E.A."/>
            <person name="Sun H."/>
            <person name="LaButti K.M."/>
            <person name="Schmutz J."/>
            <person name="Jabbour D."/>
            <person name="Luo H."/>
            <person name="Baker S.E."/>
            <person name="Pisabarro A.G."/>
            <person name="Walton J.D."/>
            <person name="Blanchette R.A."/>
            <person name="Henrissat B."/>
            <person name="Martin F."/>
            <person name="Cullen D."/>
            <person name="Hibbett D.S."/>
            <person name="Grigoriev I.V."/>
        </authorList>
    </citation>
    <scope>NUCLEOTIDE SEQUENCE [LARGE SCALE GENOMIC DNA]</scope>
    <source>
        <strain evidence="2">PC15</strain>
    </source>
</reference>
<dbReference type="VEuPathDB" id="FungiDB:PLEOSDRAFT_1107380"/>
<name>A0A067NBX5_PLEO1</name>
<protein>
    <submittedName>
        <fullName evidence="1">Uncharacterized protein</fullName>
    </submittedName>
</protein>
<dbReference type="AlphaFoldDB" id="A0A067NBX5"/>
<proteinExistence type="predicted"/>
<dbReference type="InParanoid" id="A0A067NBX5"/>
<evidence type="ECO:0000313" key="2">
    <source>
        <dbReference type="Proteomes" id="UP000027073"/>
    </source>
</evidence>